<dbReference type="GO" id="GO:0003725">
    <property type="term" value="F:double-stranded RNA binding"/>
    <property type="evidence" value="ECO:0007669"/>
    <property type="project" value="InterPro"/>
</dbReference>
<dbReference type="PANTHER" id="PTHR17490">
    <property type="entry name" value="SUA5"/>
    <property type="match status" value="1"/>
</dbReference>
<dbReference type="GO" id="GO:0005737">
    <property type="term" value="C:cytoplasm"/>
    <property type="evidence" value="ECO:0007669"/>
    <property type="project" value="UniProtKB-SubCell"/>
</dbReference>
<evidence type="ECO:0000313" key="14">
    <source>
        <dbReference type="Proteomes" id="UP000193334"/>
    </source>
</evidence>
<dbReference type="InterPro" id="IPR050156">
    <property type="entry name" value="TC-AMP_synthase_SUA5"/>
</dbReference>
<dbReference type="GO" id="GO:0061710">
    <property type="term" value="F:L-threonylcarbamoyladenylate synthase"/>
    <property type="evidence" value="ECO:0007669"/>
    <property type="project" value="UniProtKB-EC"/>
</dbReference>
<dbReference type="PANTHER" id="PTHR17490:SF16">
    <property type="entry name" value="THREONYLCARBAMOYL-AMP SYNTHASE"/>
    <property type="match status" value="1"/>
</dbReference>
<dbReference type="Pfam" id="PF01451">
    <property type="entry name" value="LMWPc"/>
    <property type="match status" value="1"/>
</dbReference>
<comment type="catalytic activity">
    <reaction evidence="11">
        <text>L-threonine + hydrogencarbonate + ATP = L-threonylcarbamoyladenylate + diphosphate + H2O</text>
        <dbReference type="Rhea" id="RHEA:36407"/>
        <dbReference type="ChEBI" id="CHEBI:15377"/>
        <dbReference type="ChEBI" id="CHEBI:17544"/>
        <dbReference type="ChEBI" id="CHEBI:30616"/>
        <dbReference type="ChEBI" id="CHEBI:33019"/>
        <dbReference type="ChEBI" id="CHEBI:57926"/>
        <dbReference type="ChEBI" id="CHEBI:73682"/>
        <dbReference type="EC" id="2.7.7.87"/>
    </reaction>
</comment>
<keyword evidence="9" id="KW-0067">ATP-binding</keyword>
<keyword evidence="6" id="KW-0819">tRNA processing</keyword>
<name>A0A1W6LJP0_9BACT</name>
<organism evidence="13 14">
    <name type="scientific">Sedimentisphaera salicampi</name>
    <dbReference type="NCBI Taxonomy" id="1941349"/>
    <lineage>
        <taxon>Bacteria</taxon>
        <taxon>Pseudomonadati</taxon>
        <taxon>Planctomycetota</taxon>
        <taxon>Phycisphaerae</taxon>
        <taxon>Sedimentisphaerales</taxon>
        <taxon>Sedimentisphaeraceae</taxon>
        <taxon>Sedimentisphaera</taxon>
    </lineage>
</organism>
<dbReference type="InterPro" id="IPR006070">
    <property type="entry name" value="Sua5-like_dom"/>
</dbReference>
<evidence type="ECO:0000256" key="11">
    <source>
        <dbReference type="ARBA" id="ARBA00048366"/>
    </source>
</evidence>
<evidence type="ECO:0000256" key="2">
    <source>
        <dbReference type="ARBA" id="ARBA00007663"/>
    </source>
</evidence>
<comment type="similarity">
    <text evidence="2">Belongs to the SUA5 family.</text>
</comment>
<dbReference type="InterPro" id="IPR023485">
    <property type="entry name" value="Ptyr_pPase"/>
</dbReference>
<evidence type="ECO:0000259" key="12">
    <source>
        <dbReference type="PROSITE" id="PS51163"/>
    </source>
</evidence>
<dbReference type="Proteomes" id="UP000193334">
    <property type="component" value="Chromosome"/>
</dbReference>
<evidence type="ECO:0000256" key="10">
    <source>
        <dbReference type="ARBA" id="ARBA00029774"/>
    </source>
</evidence>
<dbReference type="KEGG" id="pbp:STSP1_00371"/>
<evidence type="ECO:0000256" key="3">
    <source>
        <dbReference type="ARBA" id="ARBA00012584"/>
    </source>
</evidence>
<gene>
    <name evidence="13" type="primary">rimN</name>
    <name evidence="13" type="ORF">STSP1_00371</name>
</gene>
<dbReference type="SUPFAM" id="SSF55821">
    <property type="entry name" value="YrdC/RibB"/>
    <property type="match status" value="1"/>
</dbReference>
<keyword evidence="7" id="KW-0548">Nucleotidyltransferase</keyword>
<evidence type="ECO:0000256" key="7">
    <source>
        <dbReference type="ARBA" id="ARBA00022695"/>
    </source>
</evidence>
<dbReference type="STRING" id="1941349.STSP1_00371"/>
<keyword evidence="14" id="KW-1185">Reference proteome</keyword>
<evidence type="ECO:0000256" key="5">
    <source>
        <dbReference type="ARBA" id="ARBA00022679"/>
    </source>
</evidence>
<dbReference type="SMART" id="SM00226">
    <property type="entry name" value="LMWPc"/>
    <property type="match status" value="1"/>
</dbReference>
<dbReference type="InterPro" id="IPR036196">
    <property type="entry name" value="Ptyr_pPase_sf"/>
</dbReference>
<dbReference type="AlphaFoldDB" id="A0A1W6LJP0"/>
<dbReference type="Pfam" id="PF01300">
    <property type="entry name" value="Sua5_yciO_yrdC"/>
    <property type="match status" value="1"/>
</dbReference>
<dbReference type="EMBL" id="CP021023">
    <property type="protein sequence ID" value="ARN56001.1"/>
    <property type="molecule type" value="Genomic_DNA"/>
</dbReference>
<protein>
    <recommendedName>
        <fullName evidence="10">L-threonylcarbamoyladenylate synthase</fullName>
        <ecNumber evidence="3">2.7.7.87</ecNumber>
    </recommendedName>
    <alternativeName>
        <fullName evidence="10">L-threonylcarbamoyladenylate synthase</fullName>
    </alternativeName>
</protein>
<evidence type="ECO:0000313" key="13">
    <source>
        <dbReference type="EMBL" id="ARN56001.1"/>
    </source>
</evidence>
<dbReference type="GO" id="GO:0005524">
    <property type="term" value="F:ATP binding"/>
    <property type="evidence" value="ECO:0007669"/>
    <property type="project" value="UniProtKB-KW"/>
</dbReference>
<evidence type="ECO:0000256" key="6">
    <source>
        <dbReference type="ARBA" id="ARBA00022694"/>
    </source>
</evidence>
<evidence type="ECO:0000256" key="4">
    <source>
        <dbReference type="ARBA" id="ARBA00022490"/>
    </source>
</evidence>
<dbReference type="SUPFAM" id="SSF52788">
    <property type="entry name" value="Phosphotyrosine protein phosphatases I"/>
    <property type="match status" value="1"/>
</dbReference>
<feature type="domain" description="YrdC-like" evidence="12">
    <location>
        <begin position="13"/>
        <end position="208"/>
    </location>
</feature>
<sequence>MHTKIYQNLEIESQELSEAAEILKRGGIVAFPTETVYGLAARADSETASKLSELKSRKEGKYYSLHIPFPEALSSYVPEIDLKSKKIVDNFWPGPLTMVFKVPPEKMPRNHRKLAEKWDSIYHNQTVGVRCPDEETAARFLYLAGIPVVATSANISGKEPAVSGEEVIEQFDGKVDAIIDGGVCTEALNSTVAMISQNKLMVLREGAVKEQELLDISAIKLLFVCEANTLSSPIAAELCRKSLAENFDCSVSQLEEKGYNISCAGVKIEIDKPAQNAAMEFAKSIGGNLDEHITTGLSEKDIIESDAIFVMAKKQRERILEFYPQVRDKCYLLRKGKDIIEPDGKGEDFQKFVELLEDSVNKRLGEIVL</sequence>
<dbReference type="InterPro" id="IPR017945">
    <property type="entry name" value="DHBP_synth_RibB-like_a/b_dom"/>
</dbReference>
<keyword evidence="5" id="KW-0808">Transferase</keyword>
<reference evidence="14" key="1">
    <citation type="submission" date="2017-04" db="EMBL/GenBank/DDBJ databases">
        <title>Comparative genomics and description of representatives of a novel lineage of planctomycetes thriving in anoxic sediments.</title>
        <authorList>
            <person name="Spring S."/>
            <person name="Bunk B."/>
            <person name="Sproer C."/>
        </authorList>
    </citation>
    <scope>NUCLEOTIDE SEQUENCE [LARGE SCALE GENOMIC DNA]</scope>
    <source>
        <strain evidence="14">ST-PulAB-D4</strain>
    </source>
</reference>
<dbReference type="Gene3D" id="3.40.50.2300">
    <property type="match status" value="1"/>
</dbReference>
<dbReference type="GO" id="GO:0000049">
    <property type="term" value="F:tRNA binding"/>
    <property type="evidence" value="ECO:0007669"/>
    <property type="project" value="TreeGrafter"/>
</dbReference>
<proteinExistence type="inferred from homology"/>
<keyword evidence="8" id="KW-0547">Nucleotide-binding</keyword>
<dbReference type="GO" id="GO:0008033">
    <property type="term" value="P:tRNA processing"/>
    <property type="evidence" value="ECO:0007669"/>
    <property type="project" value="UniProtKB-KW"/>
</dbReference>
<dbReference type="EC" id="2.7.7.87" evidence="3"/>
<keyword evidence="4" id="KW-0963">Cytoplasm</keyword>
<evidence type="ECO:0000256" key="8">
    <source>
        <dbReference type="ARBA" id="ARBA00022741"/>
    </source>
</evidence>
<dbReference type="GO" id="GO:0006450">
    <property type="term" value="P:regulation of translational fidelity"/>
    <property type="evidence" value="ECO:0007669"/>
    <property type="project" value="TreeGrafter"/>
</dbReference>
<dbReference type="RefSeq" id="WP_085754718.1">
    <property type="nucleotide sequence ID" value="NZ_CP021023.1"/>
</dbReference>
<dbReference type="Gene3D" id="3.90.870.10">
    <property type="entry name" value="DHBP synthase"/>
    <property type="match status" value="1"/>
</dbReference>
<evidence type="ECO:0000256" key="9">
    <source>
        <dbReference type="ARBA" id="ARBA00022840"/>
    </source>
</evidence>
<comment type="subcellular location">
    <subcellularLocation>
        <location evidence="1">Cytoplasm</location>
    </subcellularLocation>
</comment>
<dbReference type="PROSITE" id="PS51163">
    <property type="entry name" value="YRDC"/>
    <property type="match status" value="1"/>
</dbReference>
<dbReference type="NCBIfam" id="TIGR00057">
    <property type="entry name" value="L-threonylcarbamoyladenylate synthase"/>
    <property type="match status" value="1"/>
</dbReference>
<evidence type="ECO:0000256" key="1">
    <source>
        <dbReference type="ARBA" id="ARBA00004496"/>
    </source>
</evidence>
<accession>A0A1W6LJP0</accession>